<dbReference type="EMBL" id="JAKGAS010000005">
    <property type="protein sequence ID" value="MCF2948544.1"/>
    <property type="molecule type" value="Genomic_DNA"/>
</dbReference>
<gene>
    <name evidence="2" type="ORF">L0668_10535</name>
</gene>
<evidence type="ECO:0000313" key="3">
    <source>
        <dbReference type="Proteomes" id="UP001521137"/>
    </source>
</evidence>
<organism evidence="2 3">
    <name type="scientific">Paraglaciecola algarum</name>
    <dbReference type="NCBI Taxonomy" id="3050085"/>
    <lineage>
        <taxon>Bacteria</taxon>
        <taxon>Pseudomonadati</taxon>
        <taxon>Pseudomonadota</taxon>
        <taxon>Gammaproteobacteria</taxon>
        <taxon>Alteromonadales</taxon>
        <taxon>Alteromonadaceae</taxon>
        <taxon>Paraglaciecola</taxon>
    </lineage>
</organism>
<evidence type="ECO:0000313" key="2">
    <source>
        <dbReference type="EMBL" id="MCF2948544.1"/>
    </source>
</evidence>
<keyword evidence="1" id="KW-0812">Transmembrane</keyword>
<keyword evidence="1" id="KW-0472">Membrane</keyword>
<feature type="transmembrane region" description="Helical" evidence="1">
    <location>
        <begin position="125"/>
        <end position="147"/>
    </location>
</feature>
<protein>
    <recommendedName>
        <fullName evidence="4">DUF2846 domain-containing protein</fullName>
    </recommendedName>
</protein>
<sequence>MTTTSQSHMTNLDKNMKSVSIRNGYWFYFEVDGLDIAAHGSAYSGLEIVYINDNPVSEKRNLFSTNGTHVFQHQGKEYKVIFETTSILRGELICKLYIDGKSYAEQTKAYVESSAKGAKTFLKSFLTFVVIGGGVGFLVGYLARIFAG</sequence>
<name>A0ABS9D792_9ALTE</name>
<evidence type="ECO:0000256" key="1">
    <source>
        <dbReference type="SAM" id="Phobius"/>
    </source>
</evidence>
<accession>A0ABS9D792</accession>
<comment type="caution">
    <text evidence="2">The sequence shown here is derived from an EMBL/GenBank/DDBJ whole genome shotgun (WGS) entry which is preliminary data.</text>
</comment>
<evidence type="ECO:0008006" key="4">
    <source>
        <dbReference type="Google" id="ProtNLM"/>
    </source>
</evidence>
<reference evidence="2 3" key="1">
    <citation type="submission" date="2022-01" db="EMBL/GenBank/DDBJ databases">
        <title>Paraglaciecola sp. G1-23.</title>
        <authorList>
            <person name="Jin M.S."/>
            <person name="Han D.M."/>
            <person name="Kim H.M."/>
            <person name="Jeon C.O."/>
        </authorList>
    </citation>
    <scope>NUCLEOTIDE SEQUENCE [LARGE SCALE GENOMIC DNA]</scope>
    <source>
        <strain evidence="2 3">G1-23</strain>
    </source>
</reference>
<keyword evidence="1" id="KW-1133">Transmembrane helix</keyword>
<proteinExistence type="predicted"/>
<dbReference type="Proteomes" id="UP001521137">
    <property type="component" value="Unassembled WGS sequence"/>
</dbReference>
<keyword evidence="3" id="KW-1185">Reference proteome</keyword>